<evidence type="ECO:0000313" key="1">
    <source>
        <dbReference type="EMBL" id="KKL67525.1"/>
    </source>
</evidence>
<reference evidence="1" key="1">
    <citation type="journal article" date="2015" name="Nature">
        <title>Complex archaea that bridge the gap between prokaryotes and eukaryotes.</title>
        <authorList>
            <person name="Spang A."/>
            <person name="Saw J.H."/>
            <person name="Jorgensen S.L."/>
            <person name="Zaremba-Niedzwiedzka K."/>
            <person name="Martijn J."/>
            <person name="Lind A.E."/>
            <person name="van Eijk R."/>
            <person name="Schleper C."/>
            <person name="Guy L."/>
            <person name="Ettema T.J."/>
        </authorList>
    </citation>
    <scope>NUCLEOTIDE SEQUENCE</scope>
</reference>
<name>A0A0F9GDJ1_9ZZZZ</name>
<sequence>MSFKDIMIGHADRIDWTEKFREHYRGLSEEEQTALIEALRKAVRPTHNCPLCSLPMKHWRELEVDETLFSKEQWTCVSEDCPVASVDVLTHKKKVT</sequence>
<dbReference type="AlphaFoldDB" id="A0A0F9GDJ1"/>
<comment type="caution">
    <text evidence="1">The sequence shown here is derived from an EMBL/GenBank/DDBJ whole genome shotgun (WGS) entry which is preliminary data.</text>
</comment>
<proteinExistence type="predicted"/>
<organism evidence="1">
    <name type="scientific">marine sediment metagenome</name>
    <dbReference type="NCBI Taxonomy" id="412755"/>
    <lineage>
        <taxon>unclassified sequences</taxon>
        <taxon>metagenomes</taxon>
        <taxon>ecological metagenomes</taxon>
    </lineage>
</organism>
<accession>A0A0F9GDJ1</accession>
<protein>
    <submittedName>
        <fullName evidence="1">Uncharacterized protein</fullName>
    </submittedName>
</protein>
<dbReference type="EMBL" id="LAZR01026829">
    <property type="protein sequence ID" value="KKL67525.1"/>
    <property type="molecule type" value="Genomic_DNA"/>
</dbReference>
<gene>
    <name evidence="1" type="ORF">LCGC14_2134060</name>
</gene>